<name>A0AA40HQE1_CNENI</name>
<dbReference type="EMBL" id="JAULJE010000014">
    <property type="protein sequence ID" value="KAK1334947.1"/>
    <property type="molecule type" value="Genomic_DNA"/>
</dbReference>
<proteinExistence type="predicted"/>
<gene>
    <name evidence="1" type="ORF">QTO34_004520</name>
</gene>
<sequence length="108" mass="11892">MLSKFESICHSISGKLRSPKSALGSSTFCVSIPVSEKPRAEQEWYHGAILRIKAQICSSGTLDYHYTTKLAITKKSGVVPLNPISKYKKWILNHEGVTLGELPGKGNF</sequence>
<organism evidence="1 2">
    <name type="scientific">Cnephaeus nilssonii</name>
    <name type="common">Northern bat</name>
    <name type="synonym">Eptesicus nilssonii</name>
    <dbReference type="NCBI Taxonomy" id="3371016"/>
    <lineage>
        <taxon>Eukaryota</taxon>
        <taxon>Metazoa</taxon>
        <taxon>Chordata</taxon>
        <taxon>Craniata</taxon>
        <taxon>Vertebrata</taxon>
        <taxon>Euteleostomi</taxon>
        <taxon>Mammalia</taxon>
        <taxon>Eutheria</taxon>
        <taxon>Laurasiatheria</taxon>
        <taxon>Chiroptera</taxon>
        <taxon>Yangochiroptera</taxon>
        <taxon>Vespertilionidae</taxon>
        <taxon>Cnephaeus</taxon>
    </lineage>
</organism>
<comment type="caution">
    <text evidence="1">The sequence shown here is derived from an EMBL/GenBank/DDBJ whole genome shotgun (WGS) entry which is preliminary data.</text>
</comment>
<dbReference type="Proteomes" id="UP001177744">
    <property type="component" value="Unassembled WGS sequence"/>
</dbReference>
<accession>A0AA40HQE1</accession>
<evidence type="ECO:0000313" key="2">
    <source>
        <dbReference type="Proteomes" id="UP001177744"/>
    </source>
</evidence>
<reference evidence="1" key="1">
    <citation type="submission" date="2023-06" db="EMBL/GenBank/DDBJ databases">
        <title>Reference genome for the Northern bat (Eptesicus nilssonii), a most northern bat species.</title>
        <authorList>
            <person name="Laine V.N."/>
            <person name="Pulliainen A.T."/>
            <person name="Lilley T.M."/>
        </authorList>
    </citation>
    <scope>NUCLEOTIDE SEQUENCE</scope>
    <source>
        <strain evidence="1">BLF_Eptnil</strain>
        <tissue evidence="1">Kidney</tissue>
    </source>
</reference>
<keyword evidence="2" id="KW-1185">Reference proteome</keyword>
<feature type="non-terminal residue" evidence="1">
    <location>
        <position position="108"/>
    </location>
</feature>
<dbReference type="AlphaFoldDB" id="A0AA40HQE1"/>
<evidence type="ECO:0000313" key="1">
    <source>
        <dbReference type="EMBL" id="KAK1334947.1"/>
    </source>
</evidence>
<protein>
    <submittedName>
        <fullName evidence="1">Uncharacterized protein</fullName>
    </submittedName>
</protein>